<feature type="chain" id="PRO_5020276848" evidence="1">
    <location>
        <begin position="23"/>
        <end position="134"/>
    </location>
</feature>
<keyword evidence="1" id="KW-0732">Signal</keyword>
<accession>A0A4S4N6I0</accession>
<dbReference type="SUPFAM" id="SSF52833">
    <property type="entry name" value="Thioredoxin-like"/>
    <property type="match status" value="1"/>
</dbReference>
<dbReference type="CDD" id="cd02947">
    <property type="entry name" value="TRX_family"/>
    <property type="match status" value="1"/>
</dbReference>
<evidence type="ECO:0000313" key="2">
    <source>
        <dbReference type="EMBL" id="THH34744.1"/>
    </source>
</evidence>
<dbReference type="Proteomes" id="UP000306602">
    <property type="component" value="Unassembled WGS sequence"/>
</dbReference>
<sequence>MNRRQFFLTASAASLLPGWAAAYPSVPYAPTTWPDLRDSGSKIILNFRASWSITCQIKQDIIAGLIAENPAYADLTFVDADWDTFGRSEWVQRRLKVKRRSTLIGFRGKSELARLVNAPYEQQIRSFLDQVVSA</sequence>
<dbReference type="OrthoDB" id="7950124at2"/>
<dbReference type="AlphaFoldDB" id="A0A4S4N6I0"/>
<dbReference type="EMBL" id="SRKY01000005">
    <property type="protein sequence ID" value="THH34744.1"/>
    <property type="molecule type" value="Genomic_DNA"/>
</dbReference>
<dbReference type="InterPro" id="IPR036249">
    <property type="entry name" value="Thioredoxin-like_sf"/>
</dbReference>
<evidence type="ECO:0000313" key="3">
    <source>
        <dbReference type="Proteomes" id="UP000306602"/>
    </source>
</evidence>
<feature type="signal peptide" evidence="1">
    <location>
        <begin position="1"/>
        <end position="22"/>
    </location>
</feature>
<proteinExistence type="predicted"/>
<reference evidence="2 3" key="1">
    <citation type="submission" date="2019-04" db="EMBL/GenBank/DDBJ databases">
        <title>Shimia ponticola sp. nov., isolated from seawater.</title>
        <authorList>
            <person name="Kim Y.-O."/>
            <person name="Yoon J.-H."/>
        </authorList>
    </citation>
    <scope>NUCLEOTIDE SEQUENCE [LARGE SCALE GENOMIC DNA]</scope>
    <source>
        <strain evidence="2 3">MYP11</strain>
    </source>
</reference>
<keyword evidence="3" id="KW-1185">Reference proteome</keyword>
<dbReference type="Gene3D" id="3.40.30.10">
    <property type="entry name" value="Glutaredoxin"/>
    <property type="match status" value="1"/>
</dbReference>
<dbReference type="RefSeq" id="WP_136464331.1">
    <property type="nucleotide sequence ID" value="NZ_SRKY01000005.1"/>
</dbReference>
<name>A0A4S4N6I0_9RHOB</name>
<organism evidence="2 3">
    <name type="scientific">Aliishimia ponticola</name>
    <dbReference type="NCBI Taxonomy" id="2499833"/>
    <lineage>
        <taxon>Bacteria</taxon>
        <taxon>Pseudomonadati</taxon>
        <taxon>Pseudomonadota</taxon>
        <taxon>Alphaproteobacteria</taxon>
        <taxon>Rhodobacterales</taxon>
        <taxon>Paracoccaceae</taxon>
        <taxon>Aliishimia</taxon>
    </lineage>
</organism>
<comment type="caution">
    <text evidence="2">The sequence shown here is derived from an EMBL/GenBank/DDBJ whole genome shotgun (WGS) entry which is preliminary data.</text>
</comment>
<gene>
    <name evidence="2" type="ORF">E4Z66_17400</name>
</gene>
<evidence type="ECO:0000256" key="1">
    <source>
        <dbReference type="SAM" id="SignalP"/>
    </source>
</evidence>
<protein>
    <submittedName>
        <fullName evidence="2">Thioredoxin</fullName>
    </submittedName>
</protein>